<dbReference type="PANTHER" id="PTHR10655">
    <property type="entry name" value="LYSOPHOSPHOLIPASE-RELATED"/>
    <property type="match status" value="1"/>
</dbReference>
<dbReference type="InterPro" id="IPR003140">
    <property type="entry name" value="PLipase/COase/thioEstase"/>
</dbReference>
<evidence type="ECO:0000259" key="3">
    <source>
        <dbReference type="Pfam" id="PF02230"/>
    </source>
</evidence>
<gene>
    <name evidence="4" type="ORF">SAMN06309945_1897</name>
</gene>
<dbReference type="InterPro" id="IPR029058">
    <property type="entry name" value="AB_hydrolase_fold"/>
</dbReference>
<dbReference type="STRING" id="123320.SAMN06309945_1897"/>
<dbReference type="PANTHER" id="PTHR10655:SF17">
    <property type="entry name" value="LYSOPHOSPHOLIPASE-LIKE PROTEIN 1"/>
    <property type="match status" value="1"/>
</dbReference>
<dbReference type="SUPFAM" id="SSF53474">
    <property type="entry name" value="alpha/beta-Hydrolases"/>
    <property type="match status" value="1"/>
</dbReference>
<dbReference type="RefSeq" id="WP_159449513.1">
    <property type="nucleotide sequence ID" value="NZ_FUZP01000002.1"/>
</dbReference>
<keyword evidence="5" id="KW-1185">Reference proteome</keyword>
<organism evidence="4 5">
    <name type="scientific">Okibacterium fritillariae</name>
    <dbReference type="NCBI Taxonomy" id="123320"/>
    <lineage>
        <taxon>Bacteria</taxon>
        <taxon>Bacillati</taxon>
        <taxon>Actinomycetota</taxon>
        <taxon>Actinomycetes</taxon>
        <taxon>Micrococcales</taxon>
        <taxon>Microbacteriaceae</taxon>
        <taxon>Okibacterium</taxon>
    </lineage>
</organism>
<comment type="similarity">
    <text evidence="1">Belongs to the AB hydrolase superfamily. AB hydrolase 2 family.</text>
</comment>
<protein>
    <submittedName>
        <fullName evidence="4">Phospholipase/carboxylesterase</fullName>
    </submittedName>
</protein>
<evidence type="ECO:0000313" key="5">
    <source>
        <dbReference type="Proteomes" id="UP000190857"/>
    </source>
</evidence>
<reference evidence="4 5" key="1">
    <citation type="submission" date="2017-02" db="EMBL/GenBank/DDBJ databases">
        <authorList>
            <person name="Peterson S.W."/>
        </authorList>
    </citation>
    <scope>NUCLEOTIDE SEQUENCE [LARGE SCALE GENOMIC DNA]</scope>
    <source>
        <strain evidence="4 5">VKM Ac-2059</strain>
    </source>
</reference>
<dbReference type="EMBL" id="FUZP01000002">
    <property type="protein sequence ID" value="SKC58519.1"/>
    <property type="molecule type" value="Genomic_DNA"/>
</dbReference>
<dbReference type="InterPro" id="IPR050565">
    <property type="entry name" value="LYPA1-2/EST-like"/>
</dbReference>
<dbReference type="Pfam" id="PF02230">
    <property type="entry name" value="Abhydrolase_2"/>
    <property type="match status" value="1"/>
</dbReference>
<dbReference type="OrthoDB" id="9780848at2"/>
<dbReference type="GO" id="GO:0016787">
    <property type="term" value="F:hydrolase activity"/>
    <property type="evidence" value="ECO:0007669"/>
    <property type="project" value="UniProtKB-KW"/>
</dbReference>
<evidence type="ECO:0000256" key="1">
    <source>
        <dbReference type="ARBA" id="ARBA00006499"/>
    </source>
</evidence>
<sequence length="256" mass="27259">MDDVRIDESAVLWSAGPQQRAGRPLLVILHGYGSNEADLFSLSPYLPLSPVIASLRAPFTAPWPVDGYSWFRLRQRADVSIPGLPADDAVDPAVHADSVAADHAAALDTDGVAPRVPVVAADATPEASIDAVVAWLDALETPPAQIGLLGFSQGGVMAIELMRRQPERFSFVVNLSGFVYEGEHEGDVALAESLPPVFWGRGTLDEVITEAAIVRTTDWLPAHSTLSGRIYEGLGHAVSPQELTDVAGFVERGFAA</sequence>
<evidence type="ECO:0000313" key="4">
    <source>
        <dbReference type="EMBL" id="SKC58519.1"/>
    </source>
</evidence>
<keyword evidence="2" id="KW-0378">Hydrolase</keyword>
<feature type="domain" description="Phospholipase/carboxylesterase/thioesterase" evidence="3">
    <location>
        <begin position="133"/>
        <end position="251"/>
    </location>
</feature>
<dbReference type="Proteomes" id="UP000190857">
    <property type="component" value="Unassembled WGS sequence"/>
</dbReference>
<name>A0A1T5K4X1_9MICO</name>
<proteinExistence type="inferred from homology"/>
<dbReference type="Gene3D" id="3.40.50.1820">
    <property type="entry name" value="alpha/beta hydrolase"/>
    <property type="match status" value="1"/>
</dbReference>
<evidence type="ECO:0000256" key="2">
    <source>
        <dbReference type="ARBA" id="ARBA00022801"/>
    </source>
</evidence>
<accession>A0A1T5K4X1</accession>
<dbReference type="AlphaFoldDB" id="A0A1T5K4X1"/>